<dbReference type="RefSeq" id="WP_020868332.1">
    <property type="nucleotide sequence ID" value="NZ_BAABDR010000068.1"/>
</dbReference>
<reference evidence="1" key="1">
    <citation type="submission" date="2014-05" db="EMBL/GenBank/DDBJ databases">
        <authorList>
            <person name="Horn Fabian"/>
        </authorList>
    </citation>
    <scope>NUCLEOTIDE SEQUENCE</scope>
</reference>
<accession>A0A060ZJY6</accession>
<evidence type="ECO:0000313" key="3">
    <source>
        <dbReference type="Proteomes" id="UP000756710"/>
    </source>
</evidence>
<reference evidence="2 3" key="2">
    <citation type="submission" date="2021-03" db="EMBL/GenBank/DDBJ databases">
        <title>Genomic Encyclopedia of Type Strains, Phase IV (KMG-IV): sequencing the most valuable type-strain genomes for metagenomic binning, comparative biology and taxonomic classification.</title>
        <authorList>
            <person name="Goeker M."/>
        </authorList>
    </citation>
    <scope>NUCLEOTIDE SEQUENCE [LARGE SCALE GENOMIC DNA]</scope>
    <source>
        <strain evidence="2 3">DSM 41954</strain>
    </source>
</reference>
<name>A0A060ZJY6_9ACTN</name>
<dbReference type="EMBL" id="JAGGLR010000004">
    <property type="protein sequence ID" value="MBP2060935.1"/>
    <property type="molecule type" value="Genomic_DNA"/>
</dbReference>
<keyword evidence="3" id="KW-1185">Reference proteome</keyword>
<organism evidence="1">
    <name type="scientific">Streptomyces iranensis</name>
    <dbReference type="NCBI Taxonomy" id="576784"/>
    <lineage>
        <taxon>Bacteria</taxon>
        <taxon>Bacillati</taxon>
        <taxon>Actinomycetota</taxon>
        <taxon>Actinomycetes</taxon>
        <taxon>Kitasatosporales</taxon>
        <taxon>Streptomycetaceae</taxon>
        <taxon>Streptomyces</taxon>
        <taxon>Streptomyces violaceusniger group</taxon>
    </lineage>
</organism>
<sequence>MTTAGGTRSTPRIGELVYDLEREAMGRVAYVDTGGNIAWVKPLREGPEWTALPEQLRRAPDGER</sequence>
<protein>
    <submittedName>
        <fullName evidence="1">Uncharacterized protein</fullName>
    </submittedName>
</protein>
<dbReference type="GeneID" id="32469629"/>
<proteinExistence type="predicted"/>
<dbReference type="AlphaFoldDB" id="A0A060ZJY6"/>
<dbReference type="Proteomes" id="UP000756710">
    <property type="component" value="Unassembled WGS sequence"/>
</dbReference>
<dbReference type="EMBL" id="LK022848">
    <property type="protein sequence ID" value="CDR06405.1"/>
    <property type="molecule type" value="Genomic_DNA"/>
</dbReference>
<evidence type="ECO:0000313" key="1">
    <source>
        <dbReference type="EMBL" id="CDR06405.1"/>
    </source>
</evidence>
<evidence type="ECO:0000313" key="2">
    <source>
        <dbReference type="EMBL" id="MBP2060935.1"/>
    </source>
</evidence>
<gene>
    <name evidence="2" type="ORF">J2Z30_001937</name>
    <name evidence="1" type="ORF">SIRAN3300</name>
</gene>
<dbReference type="HOGENOM" id="CLU_207340_0_0_11"/>